<evidence type="ECO:0000256" key="3">
    <source>
        <dbReference type="SAM" id="MobiDB-lite"/>
    </source>
</evidence>
<proteinExistence type="inferred from homology"/>
<keyword evidence="2" id="KW-0175">Coiled coil</keyword>
<dbReference type="RefSeq" id="WP_121219761.1">
    <property type="nucleotide sequence ID" value="NZ_RBIG01000002.1"/>
</dbReference>
<feature type="region of interest" description="Disordered" evidence="3">
    <location>
        <begin position="82"/>
        <end position="103"/>
    </location>
</feature>
<evidence type="ECO:0000259" key="4">
    <source>
        <dbReference type="Pfam" id="PF10073"/>
    </source>
</evidence>
<comment type="caution">
    <text evidence="5">The sequence shown here is derived from an EMBL/GenBank/DDBJ whole genome shotgun (WGS) entry which is preliminary data.</text>
</comment>
<gene>
    <name evidence="5" type="ORF">BCL74_2088</name>
</gene>
<dbReference type="HAMAP" id="MF_00797">
    <property type="entry name" value="UPF0335"/>
    <property type="match status" value="1"/>
</dbReference>
<dbReference type="NCBIfam" id="NF010247">
    <property type="entry name" value="PRK13694.1"/>
    <property type="match status" value="1"/>
</dbReference>
<dbReference type="InterPro" id="IPR046367">
    <property type="entry name" value="GapR-like_DNA-bd"/>
</dbReference>
<accession>A0A420WGM3</accession>
<name>A0A420WGM3_9PROT</name>
<feature type="coiled-coil region" evidence="2">
    <location>
        <begin position="12"/>
        <end position="39"/>
    </location>
</feature>
<organism evidence="5 6">
    <name type="scientific">Oceanibaculum indicum</name>
    <dbReference type="NCBI Taxonomy" id="526216"/>
    <lineage>
        <taxon>Bacteria</taxon>
        <taxon>Pseudomonadati</taxon>
        <taxon>Pseudomonadota</taxon>
        <taxon>Alphaproteobacteria</taxon>
        <taxon>Rhodospirillales</taxon>
        <taxon>Oceanibaculaceae</taxon>
        <taxon>Oceanibaculum</taxon>
    </lineage>
</organism>
<dbReference type="InterPro" id="IPR018753">
    <property type="entry name" value="GapR-like"/>
</dbReference>
<evidence type="ECO:0000256" key="1">
    <source>
        <dbReference type="HAMAP-Rule" id="MF_00797"/>
    </source>
</evidence>
<sequence>MPDVGGIAGERLRSFIERIERLEEEKAALAADIREIFAEAKGTGFDTRIMRQVLKLRKLDREDRQEQETLLDLYLQALGMAPVSDGGSESGDEADADPERVAA</sequence>
<dbReference type="Proteomes" id="UP000277424">
    <property type="component" value="Unassembled WGS sequence"/>
</dbReference>
<dbReference type="OrthoDB" id="9813793at2"/>
<evidence type="ECO:0000313" key="5">
    <source>
        <dbReference type="EMBL" id="RKQ70148.1"/>
    </source>
</evidence>
<feature type="domain" description="GapR-like DNA-binding" evidence="4">
    <location>
        <begin position="9"/>
        <end position="79"/>
    </location>
</feature>
<protein>
    <recommendedName>
        <fullName evidence="1">UPF0335 protein BCL74_2088</fullName>
    </recommendedName>
</protein>
<dbReference type="AlphaFoldDB" id="A0A420WGM3"/>
<evidence type="ECO:0000256" key="2">
    <source>
        <dbReference type="SAM" id="Coils"/>
    </source>
</evidence>
<dbReference type="GO" id="GO:0003677">
    <property type="term" value="F:DNA binding"/>
    <property type="evidence" value="ECO:0007669"/>
    <property type="project" value="InterPro"/>
</dbReference>
<dbReference type="Pfam" id="PF10073">
    <property type="entry name" value="GapR_DNA-bd"/>
    <property type="match status" value="1"/>
</dbReference>
<evidence type="ECO:0000313" key="6">
    <source>
        <dbReference type="Proteomes" id="UP000277424"/>
    </source>
</evidence>
<comment type="similarity">
    <text evidence="1">Belongs to the UPF0335 family.</text>
</comment>
<reference evidence="5 6" key="1">
    <citation type="submission" date="2018-10" db="EMBL/GenBank/DDBJ databases">
        <title>Comparative analysis of microorganisms from saline springs in Andes Mountain Range, Colombia.</title>
        <authorList>
            <person name="Rubin E."/>
        </authorList>
    </citation>
    <scope>NUCLEOTIDE SEQUENCE [LARGE SCALE GENOMIC DNA]</scope>
    <source>
        <strain evidence="5 6">USBA 36</strain>
    </source>
</reference>
<dbReference type="EMBL" id="RBIG01000002">
    <property type="protein sequence ID" value="RKQ70148.1"/>
    <property type="molecule type" value="Genomic_DNA"/>
</dbReference>